<dbReference type="Proteomes" id="UP000195521">
    <property type="component" value="Unassembled WGS sequence"/>
</dbReference>
<name>A0A1Y1JS34_PLAGO</name>
<organism evidence="2 3">
    <name type="scientific">Plasmodium gonderi</name>
    <dbReference type="NCBI Taxonomy" id="77519"/>
    <lineage>
        <taxon>Eukaryota</taxon>
        <taxon>Sar</taxon>
        <taxon>Alveolata</taxon>
        <taxon>Apicomplexa</taxon>
        <taxon>Aconoidasida</taxon>
        <taxon>Haemosporida</taxon>
        <taxon>Plasmodiidae</taxon>
        <taxon>Plasmodium</taxon>
        <taxon>Plasmodium (Plasmodium)</taxon>
    </lineage>
</organism>
<dbReference type="InterPro" id="IPR008780">
    <property type="entry name" value="Plasmodium_Vir"/>
</dbReference>
<feature type="transmembrane region" description="Helical" evidence="1">
    <location>
        <begin position="296"/>
        <end position="319"/>
    </location>
</feature>
<evidence type="ECO:0000256" key="1">
    <source>
        <dbReference type="SAM" id="Phobius"/>
    </source>
</evidence>
<dbReference type="EMBL" id="BDQF01000210">
    <property type="protein sequence ID" value="GAW84275.1"/>
    <property type="molecule type" value="Genomic_DNA"/>
</dbReference>
<dbReference type="GeneID" id="39745083"/>
<protein>
    <submittedName>
        <fullName evidence="2">Variable surface protein</fullName>
    </submittedName>
</protein>
<reference evidence="3" key="1">
    <citation type="submission" date="2017-04" db="EMBL/GenBank/DDBJ databases">
        <title>Plasmodium gonderi genome.</title>
        <authorList>
            <person name="Arisue N."/>
            <person name="Honma H."/>
            <person name="Kawai S."/>
            <person name="Tougan T."/>
            <person name="Tanabe K."/>
            <person name="Horii T."/>
        </authorList>
    </citation>
    <scope>NUCLEOTIDE SEQUENCE [LARGE SCALE GENOMIC DNA]</scope>
    <source>
        <strain evidence="3">ATCC 30045</strain>
    </source>
</reference>
<keyword evidence="3" id="KW-1185">Reference proteome</keyword>
<keyword evidence="1" id="KW-0812">Transmembrane</keyword>
<gene>
    <name evidence="2" type="ORF">PGO_002070</name>
</gene>
<sequence length="362" mass="41981">MGGELFDNVLNNLPSKKMYAMLDDVNDSCEYDFVMVNGMNLIKTQKWITNTPEKIVNALCHIYDLNTKGKINSSYCDYLYYWLGDIIYKNIEYIINFAPVINVINFILKNNEGSSICNYDHYNIDREEFMDIKQLFDYSKDYNKLKEVTTNGSCSAGYKELLKKYAFIYSNFKLKCSKDPKRSKHCEYINKLIEGKDPKELSCNSPNNNYRSPIQQEHHNGVLESGVIRIQSRTSEQRQELPRSVVPADSYEDPNVQDLNHVLFEFHPSYIQAPHQSGIFDFSVSSFSRNIVIPPLVIGITVLPVILCKVIFTPVGYWLKKALVGKSKRKRNIIMDNNITEDYSMYENLESPRKFNLTYSNI</sequence>
<dbReference type="AlphaFoldDB" id="A0A1Y1JS34"/>
<proteinExistence type="predicted"/>
<dbReference type="Pfam" id="PF05795">
    <property type="entry name" value="Plasmodium_Vir"/>
    <property type="match status" value="1"/>
</dbReference>
<keyword evidence="1" id="KW-0472">Membrane</keyword>
<dbReference type="RefSeq" id="XP_028546864.1">
    <property type="nucleotide sequence ID" value="XM_028691063.1"/>
</dbReference>
<dbReference type="OrthoDB" id="383226at2759"/>
<accession>A0A1Y1JS34</accession>
<evidence type="ECO:0000313" key="3">
    <source>
        <dbReference type="Proteomes" id="UP000195521"/>
    </source>
</evidence>
<comment type="caution">
    <text evidence="2">The sequence shown here is derived from an EMBL/GenBank/DDBJ whole genome shotgun (WGS) entry which is preliminary data.</text>
</comment>
<evidence type="ECO:0000313" key="2">
    <source>
        <dbReference type="EMBL" id="GAW84275.1"/>
    </source>
</evidence>
<keyword evidence="1" id="KW-1133">Transmembrane helix</keyword>